<keyword evidence="4" id="KW-1185">Reference proteome</keyword>
<dbReference type="PANTHER" id="PTHR37423">
    <property type="entry name" value="SOLUBLE LYTIC MUREIN TRANSGLYCOSYLASE-RELATED"/>
    <property type="match status" value="1"/>
</dbReference>
<name>A0A0A6PI67_9GAMM</name>
<comment type="similarity">
    <text evidence="1">Belongs to the transglycosylase Slt family.</text>
</comment>
<dbReference type="GO" id="GO:0016020">
    <property type="term" value="C:membrane"/>
    <property type="evidence" value="ECO:0007669"/>
    <property type="project" value="InterPro"/>
</dbReference>
<comment type="caution">
    <text evidence="3">The sequence shown here is derived from an EMBL/GenBank/DDBJ whole genome shotgun (WGS) entry which is preliminary data.</text>
</comment>
<organism evidence="3 4">
    <name type="scientific">Candidatus Thiomargarita nelsonii</name>
    <dbReference type="NCBI Taxonomy" id="1003181"/>
    <lineage>
        <taxon>Bacteria</taxon>
        <taxon>Pseudomonadati</taxon>
        <taxon>Pseudomonadota</taxon>
        <taxon>Gammaproteobacteria</taxon>
        <taxon>Thiotrichales</taxon>
        <taxon>Thiotrichaceae</taxon>
        <taxon>Thiomargarita</taxon>
    </lineage>
</organism>
<sequence length="188" mass="21120">MKIHSTAQATVSPKIYKFVDSKGIIHLTDKPKNSRYKLILQGGIKVPSFLARIPTQRKFKYKTLIQEVATSIGLEPALLRAVIQIESAYNPKAVSPKGAVGLMQLMPGTAKRFGVKKRTDASANVYGGARYLRHLLKLFDNNIELTLAAYNAGENAVKRYNNQIPPYRETKNYVNKVMKLYRAYQASM</sequence>
<dbReference type="InterPro" id="IPR000189">
    <property type="entry name" value="Transglyc_AS"/>
</dbReference>
<dbReference type="InterPro" id="IPR023346">
    <property type="entry name" value="Lysozyme-like_dom_sf"/>
</dbReference>
<protein>
    <recommendedName>
        <fullName evidence="2">Transglycosylase SLT domain-containing protein</fullName>
    </recommendedName>
</protein>
<dbReference type="PANTHER" id="PTHR37423:SF2">
    <property type="entry name" value="MEMBRANE-BOUND LYTIC MUREIN TRANSGLYCOSYLASE C"/>
    <property type="match status" value="1"/>
</dbReference>
<dbReference type="CDD" id="cd00254">
    <property type="entry name" value="LT-like"/>
    <property type="match status" value="1"/>
</dbReference>
<dbReference type="SUPFAM" id="SSF53955">
    <property type="entry name" value="Lysozyme-like"/>
    <property type="match status" value="1"/>
</dbReference>
<accession>A0A0A6PI67</accession>
<evidence type="ECO:0000259" key="2">
    <source>
        <dbReference type="Pfam" id="PF01464"/>
    </source>
</evidence>
<evidence type="ECO:0000256" key="1">
    <source>
        <dbReference type="ARBA" id="ARBA00007734"/>
    </source>
</evidence>
<dbReference type="InterPro" id="IPR008258">
    <property type="entry name" value="Transglycosylase_SLT_dom_1"/>
</dbReference>
<dbReference type="Pfam" id="PF01464">
    <property type="entry name" value="SLT"/>
    <property type="match status" value="1"/>
</dbReference>
<proteinExistence type="inferred from homology"/>
<gene>
    <name evidence="3" type="ORF">PN36_20495</name>
</gene>
<dbReference type="GO" id="GO:0008933">
    <property type="term" value="F:peptidoglycan lytic transglycosylase activity"/>
    <property type="evidence" value="ECO:0007669"/>
    <property type="project" value="InterPro"/>
</dbReference>
<evidence type="ECO:0000313" key="4">
    <source>
        <dbReference type="Proteomes" id="UP000030428"/>
    </source>
</evidence>
<dbReference type="Gene3D" id="1.10.530.10">
    <property type="match status" value="1"/>
</dbReference>
<dbReference type="AlphaFoldDB" id="A0A0A6PI67"/>
<reference evidence="3 4" key="1">
    <citation type="journal article" date="2016" name="Front. Microbiol.">
        <title>Single-Cell (Meta-)Genomics of a Dimorphic Candidatus Thiomargarita nelsonii Reveals Genomic Plasticity.</title>
        <authorList>
            <person name="Flood B.E."/>
            <person name="Fliss P."/>
            <person name="Jones D.S."/>
            <person name="Dick G.J."/>
            <person name="Jain S."/>
            <person name="Kaster A.K."/>
            <person name="Winkel M."/>
            <person name="Mussmann M."/>
            <person name="Bailey J."/>
        </authorList>
    </citation>
    <scope>NUCLEOTIDE SEQUENCE [LARGE SCALE GENOMIC DNA]</scope>
    <source>
        <strain evidence="3">Hydrate Ridge</strain>
    </source>
</reference>
<dbReference type="Proteomes" id="UP000030428">
    <property type="component" value="Unassembled WGS sequence"/>
</dbReference>
<dbReference type="PROSITE" id="PS00922">
    <property type="entry name" value="TRANSGLYCOSYLASE"/>
    <property type="match status" value="1"/>
</dbReference>
<feature type="domain" description="Transglycosylase SLT" evidence="2">
    <location>
        <begin position="64"/>
        <end position="163"/>
    </location>
</feature>
<dbReference type="GO" id="GO:0000270">
    <property type="term" value="P:peptidoglycan metabolic process"/>
    <property type="evidence" value="ECO:0007669"/>
    <property type="project" value="InterPro"/>
</dbReference>
<evidence type="ECO:0000313" key="3">
    <source>
        <dbReference type="EMBL" id="KHD07674.1"/>
    </source>
</evidence>
<dbReference type="EMBL" id="JSZA02000088">
    <property type="protein sequence ID" value="KHD07674.1"/>
    <property type="molecule type" value="Genomic_DNA"/>
</dbReference>